<evidence type="ECO:0000313" key="12">
    <source>
        <dbReference type="Proteomes" id="UP000007254"/>
    </source>
</evidence>
<proteinExistence type="inferred from homology"/>
<evidence type="ECO:0000256" key="4">
    <source>
        <dbReference type="ARBA" id="ARBA00022741"/>
    </source>
</evidence>
<comment type="similarity">
    <text evidence="8">Belongs to the ribose-phosphate pyrophosphokinase family.</text>
</comment>
<dbReference type="PANTHER" id="PTHR10210">
    <property type="entry name" value="RIBOSE-PHOSPHATE DIPHOSPHOKINASE FAMILY MEMBER"/>
    <property type="match status" value="1"/>
</dbReference>
<dbReference type="AlphaFoldDB" id="G0GBM1"/>
<dbReference type="OrthoDB" id="9777067at2"/>
<dbReference type="InterPro" id="IPR000836">
    <property type="entry name" value="PRTase_dom"/>
</dbReference>
<evidence type="ECO:0000256" key="6">
    <source>
        <dbReference type="ARBA" id="ARBA00022840"/>
    </source>
</evidence>
<keyword evidence="6" id="KW-0067">ATP-binding</keyword>
<evidence type="ECO:0000313" key="11">
    <source>
        <dbReference type="EMBL" id="AEJ61099.1"/>
    </source>
</evidence>
<comment type="catalytic activity">
    <reaction evidence="7">
        <text>D-ribose 5-phosphate + ATP = 5-phospho-alpha-D-ribose 1-diphosphate + AMP + H(+)</text>
        <dbReference type="Rhea" id="RHEA:15609"/>
        <dbReference type="ChEBI" id="CHEBI:15378"/>
        <dbReference type="ChEBI" id="CHEBI:30616"/>
        <dbReference type="ChEBI" id="CHEBI:58017"/>
        <dbReference type="ChEBI" id="CHEBI:78346"/>
        <dbReference type="ChEBI" id="CHEBI:456215"/>
        <dbReference type="EC" id="2.7.6.1"/>
    </reaction>
</comment>
<dbReference type="InterPro" id="IPR029057">
    <property type="entry name" value="PRTase-like"/>
</dbReference>
<dbReference type="HOGENOM" id="CLU_033546_8_0_12"/>
<dbReference type="SMART" id="SM01400">
    <property type="entry name" value="Pribosyltran_N"/>
    <property type="match status" value="1"/>
</dbReference>
<feature type="domain" description="Ribose-phosphate pyrophosphokinase N-terminal" evidence="10">
    <location>
        <begin position="87"/>
        <end position="189"/>
    </location>
</feature>
<dbReference type="KEGG" id="stq:Spith_0824"/>
<dbReference type="GO" id="GO:0006164">
    <property type="term" value="P:purine nucleotide biosynthetic process"/>
    <property type="evidence" value="ECO:0007669"/>
    <property type="project" value="TreeGrafter"/>
</dbReference>
<evidence type="ECO:0000256" key="8">
    <source>
        <dbReference type="RuleBase" id="RU004324"/>
    </source>
</evidence>
<sequence>MTVHDPSSLGIVACPGGEVFAREIVAHLRQIYKRRFEKRVARLSEKYGISREDAIREISLFSDLVHPSVNGKNTEAYVPPQFHIPAAFVRFANGELKTELLSSVRDKEVYIVQDVENRYPQRFSDGKEYTLSVNDNFIMLLVTIDAVLQSSPKSVSLVLPSYPYARQHKKKGREGLTAARVGQIFEFLGVSRIITLDIHSTEIQNSFNTLRLENLHASYQILLKLSDLVDLQHEDLVVVAPDTGSVSRNKFYAGSLKKPLAVIYKERDYSKVSTDASNSNISSLKLLGNVQGKTVFMADDMLGTGGTLIKAMRLLKEEGAERIICAVSLPLFTGDAVEHFEQAYREGLFHRVIGTNAVYHEDDLLSREWYISANVSNLFARTISRLHHRQSLSPLLDNSSIIQWLLKKQERKKAREEGEEA</sequence>
<dbReference type="GO" id="GO:0005524">
    <property type="term" value="F:ATP binding"/>
    <property type="evidence" value="ECO:0007669"/>
    <property type="project" value="UniProtKB-KW"/>
</dbReference>
<accession>G0GBM1</accession>
<dbReference type="InterPro" id="IPR005946">
    <property type="entry name" value="Rib-P_diPkinase"/>
</dbReference>
<keyword evidence="3 8" id="KW-0545">Nucleotide biosynthesis</keyword>
<dbReference type="Pfam" id="PF00156">
    <property type="entry name" value="Pribosyltran"/>
    <property type="match status" value="1"/>
</dbReference>
<evidence type="ECO:0000259" key="9">
    <source>
        <dbReference type="Pfam" id="PF00156"/>
    </source>
</evidence>
<dbReference type="STRING" id="869211.Spith_0824"/>
<dbReference type="GO" id="GO:0004749">
    <property type="term" value="F:ribose phosphate diphosphokinase activity"/>
    <property type="evidence" value="ECO:0007669"/>
    <property type="project" value="UniProtKB-EC"/>
</dbReference>
<gene>
    <name evidence="11" type="ordered locus">Spith_0824</name>
</gene>
<keyword evidence="5" id="KW-0418">Kinase</keyword>
<keyword evidence="12" id="KW-1185">Reference proteome</keyword>
<dbReference type="CDD" id="cd06223">
    <property type="entry name" value="PRTases_typeI"/>
    <property type="match status" value="1"/>
</dbReference>
<dbReference type="Pfam" id="PF13793">
    <property type="entry name" value="Pribosyltran_N"/>
    <property type="match status" value="1"/>
</dbReference>
<evidence type="ECO:0000256" key="3">
    <source>
        <dbReference type="ARBA" id="ARBA00022727"/>
    </source>
</evidence>
<dbReference type="PANTHER" id="PTHR10210:SF32">
    <property type="entry name" value="RIBOSE-PHOSPHATE PYROPHOSPHOKINASE 2"/>
    <property type="match status" value="1"/>
</dbReference>
<feature type="domain" description="Phosphoribosyltransferase" evidence="9">
    <location>
        <begin position="224"/>
        <end position="329"/>
    </location>
</feature>
<organism evidence="11 12">
    <name type="scientific">Winmispira thermophila (strain ATCC 700085 / DSM 6578 / Z-1203)</name>
    <name type="common">Spirochaeta thermophila</name>
    <dbReference type="NCBI Taxonomy" id="869211"/>
    <lineage>
        <taxon>Bacteria</taxon>
        <taxon>Pseudomonadati</taxon>
        <taxon>Spirochaetota</taxon>
        <taxon>Spirochaetia</taxon>
        <taxon>Winmispirales</taxon>
        <taxon>Winmispiraceae</taxon>
        <taxon>Winmispira</taxon>
    </lineage>
</organism>
<evidence type="ECO:0000256" key="2">
    <source>
        <dbReference type="ARBA" id="ARBA00022679"/>
    </source>
</evidence>
<keyword evidence="2" id="KW-0808">Transferase</keyword>
<dbReference type="EC" id="2.7.6.1" evidence="1"/>
<evidence type="ECO:0000256" key="1">
    <source>
        <dbReference type="ARBA" id="ARBA00013247"/>
    </source>
</evidence>
<dbReference type="SUPFAM" id="SSF53271">
    <property type="entry name" value="PRTase-like"/>
    <property type="match status" value="2"/>
</dbReference>
<protein>
    <recommendedName>
        <fullName evidence="1">ribose-phosphate diphosphokinase</fullName>
        <ecNumber evidence="1">2.7.6.1</ecNumber>
    </recommendedName>
</protein>
<evidence type="ECO:0000256" key="5">
    <source>
        <dbReference type="ARBA" id="ARBA00022777"/>
    </source>
</evidence>
<dbReference type="RefSeq" id="WP_014624476.1">
    <property type="nucleotide sequence ID" value="NC_017583.1"/>
</dbReference>
<dbReference type="Proteomes" id="UP000007254">
    <property type="component" value="Chromosome"/>
</dbReference>
<dbReference type="GO" id="GO:0006015">
    <property type="term" value="P:5-phosphoribose 1-diphosphate biosynthetic process"/>
    <property type="evidence" value="ECO:0007669"/>
    <property type="project" value="TreeGrafter"/>
</dbReference>
<dbReference type="GO" id="GO:0002189">
    <property type="term" value="C:ribose phosphate diphosphokinase complex"/>
    <property type="evidence" value="ECO:0007669"/>
    <property type="project" value="TreeGrafter"/>
</dbReference>
<evidence type="ECO:0000256" key="7">
    <source>
        <dbReference type="ARBA" id="ARBA00049535"/>
    </source>
</evidence>
<dbReference type="NCBIfam" id="NF005299">
    <property type="entry name" value="PRK06827.1"/>
    <property type="match status" value="1"/>
</dbReference>
<dbReference type="InterPro" id="IPR029099">
    <property type="entry name" value="Pribosyltran_N"/>
</dbReference>
<dbReference type="GO" id="GO:0016301">
    <property type="term" value="F:kinase activity"/>
    <property type="evidence" value="ECO:0007669"/>
    <property type="project" value="UniProtKB-KW"/>
</dbReference>
<dbReference type="Gene3D" id="3.40.50.2020">
    <property type="match status" value="2"/>
</dbReference>
<dbReference type="NCBIfam" id="TIGR01251">
    <property type="entry name" value="ribP_PPkin"/>
    <property type="match status" value="1"/>
</dbReference>
<dbReference type="GO" id="GO:0000287">
    <property type="term" value="F:magnesium ion binding"/>
    <property type="evidence" value="ECO:0007669"/>
    <property type="project" value="InterPro"/>
</dbReference>
<name>G0GBM1_WINT7</name>
<keyword evidence="4" id="KW-0547">Nucleotide-binding</keyword>
<reference evidence="11 12" key="1">
    <citation type="submission" date="2011-06" db="EMBL/GenBank/DDBJ databases">
        <title>The complete genome of Spirochaeta thermophila DSM 6578.</title>
        <authorList>
            <consortium name="US DOE Joint Genome Institute (JGI-PGF)"/>
            <person name="Lucas S."/>
            <person name="Lapidus A."/>
            <person name="Bruce D."/>
            <person name="Goodwin L."/>
            <person name="Pitluck S."/>
            <person name="Peters L."/>
            <person name="Kyrpides N."/>
            <person name="Mavromatis K."/>
            <person name="Ivanova N."/>
            <person name="Mikailova N."/>
            <person name="Pagani I."/>
            <person name="Chertkov O."/>
            <person name="Detter J.C."/>
            <person name="Tapia R."/>
            <person name="Han C."/>
            <person name="Land M."/>
            <person name="Hauser L."/>
            <person name="Markowitz V."/>
            <person name="Cheng J.-F."/>
            <person name="Hugenholtz P."/>
            <person name="Woyke T."/>
            <person name="Wu D."/>
            <person name="Spring S."/>
            <person name="Merkhoffer B."/>
            <person name="Schneider S."/>
            <person name="Klenk H.-P."/>
            <person name="Eisen J.A."/>
        </authorList>
    </citation>
    <scope>NUCLEOTIDE SEQUENCE [LARGE SCALE GENOMIC DNA]</scope>
    <source>
        <strain evidence="12">ATCC 700085 / DSM 6578 / Z-1203</strain>
    </source>
</reference>
<dbReference type="FunFam" id="3.40.50.2020:FF:000014">
    <property type="entry name" value="Ribose-phosphate pyrophosphokinase 1"/>
    <property type="match status" value="1"/>
</dbReference>
<evidence type="ECO:0000259" key="10">
    <source>
        <dbReference type="Pfam" id="PF13793"/>
    </source>
</evidence>
<dbReference type="GO" id="GO:0005737">
    <property type="term" value="C:cytoplasm"/>
    <property type="evidence" value="ECO:0007669"/>
    <property type="project" value="TreeGrafter"/>
</dbReference>
<dbReference type="EMBL" id="CP002903">
    <property type="protein sequence ID" value="AEJ61099.1"/>
    <property type="molecule type" value="Genomic_DNA"/>
</dbReference>